<accession>G1BSK1</accession>
<name>G1BSK1_9CAUD</name>
<protein>
    <submittedName>
        <fullName evidence="1">Uncharacterized protein</fullName>
    </submittedName>
</protein>
<evidence type="ECO:0000313" key="1">
    <source>
        <dbReference type="EMBL" id="AEK07842.1"/>
    </source>
</evidence>
<dbReference type="Proteomes" id="UP000223621">
    <property type="component" value="Segment"/>
</dbReference>
<gene>
    <name evidence="1" type="primary">94</name>
    <name evidence="1" type="ORF">YOSHI_94</name>
</gene>
<organism evidence="1 2">
    <name type="scientific">Mycobacterium phage Yoshi</name>
    <dbReference type="NCBI Taxonomy" id="2920891"/>
    <lineage>
        <taxon>Viruses</taxon>
        <taxon>Duplodnaviria</taxon>
        <taxon>Heunggongvirae</taxon>
        <taxon>Uroviricota</taxon>
        <taxon>Caudoviricetes</taxon>
        <taxon>Gracegardnervirinae</taxon>
        <taxon>Avanivirus</taxon>
        <taxon>Avanivirus yoshi</taxon>
    </lineage>
</organism>
<reference evidence="1 2" key="1">
    <citation type="journal article" date="2012" name="J. Virol.">
        <title>Complete Genome Sequences of 138 Mycobacteriophages.</title>
        <authorList>
            <consortium name="the Science Education Alliance Phage Hunters Advancing Genomics and Evolutionary Science Program"/>
            <consortium name="the KwaZulu-Natal Research Institute for Tuberculosis and HIV Mycobacterial Genetics Course Students"/>
            <consortium name="the Phage Hunters Integrating Research and Education Program"/>
            <person name="Hatfull G.F."/>
        </authorList>
    </citation>
    <scope>NUCLEOTIDE SEQUENCE [LARGE SCALE GENOMIC DNA]</scope>
    <source>
        <strain evidence="1 2">Yoshi</strain>
    </source>
</reference>
<dbReference type="RefSeq" id="YP_009613998.1">
    <property type="nucleotide sequence ID" value="NC_042030.1"/>
</dbReference>
<proteinExistence type="predicted"/>
<keyword evidence="2" id="KW-1185">Reference proteome</keyword>
<sequence length="164" mass="17481">MESGPSLDQHGAYGYSHHPGHHTTACTGGAGVGGMAHERTTMTNELRDVLTEALKAHSRRIDPNHPGYGNCRCGFTVSHPNDHPAHLTDVLRSLPGVAVIQLPEPDEDGHFWWGRNYVFVDDDGLIVTKYGTTFGDADDVREVAAAFLAAAAAAAVAEGEDNHG</sequence>
<dbReference type="OrthoDB" id="13211at10239"/>
<evidence type="ECO:0000313" key="2">
    <source>
        <dbReference type="Proteomes" id="UP000223621"/>
    </source>
</evidence>
<dbReference type="EMBL" id="JF704115">
    <property type="protein sequence ID" value="AEK07842.1"/>
    <property type="molecule type" value="Genomic_DNA"/>
</dbReference>
<dbReference type="GeneID" id="40090399"/>